<organism evidence="3 4">
    <name type="scientific">Candidatus Shapirobacteria bacterium GW2011_GWE1_38_10</name>
    <dbReference type="NCBI Taxonomy" id="1618488"/>
    <lineage>
        <taxon>Bacteria</taxon>
        <taxon>Candidatus Shapironibacteriota</taxon>
    </lineage>
</organism>
<dbReference type="Pfam" id="PF00106">
    <property type="entry name" value="adh_short"/>
    <property type="match status" value="1"/>
</dbReference>
<dbReference type="PROSITE" id="PS00061">
    <property type="entry name" value="ADH_SHORT"/>
    <property type="match status" value="1"/>
</dbReference>
<sequence>MLEARRKKIAIVTGANGGIGRVLIKWLEKGGVRCICVDKEGIPSDNFLLCDLSQQTEVQNLIDIISSKFKMIDLLFNVAGIGIYKKIEDLTVKEWNDSLAINLSAPYILLKGLLPLLKKSNNPLVVNFGSGMGVEPTAERIAYCTSKFGLRGLSLSLSKEFRNEDVKIVLLTLGSIMTNFGTGGLGLRKRLAENGKKYLMPDEVVKKVIEIINSPTVKPEYVMYPQGYLSGS</sequence>
<comment type="caution">
    <text evidence="3">The sequence shown here is derived from an EMBL/GenBank/DDBJ whole genome shotgun (WGS) entry which is preliminary data.</text>
</comment>
<dbReference type="PRINTS" id="PR00081">
    <property type="entry name" value="GDHRDH"/>
</dbReference>
<name>A0A0G0I2K7_9BACT</name>
<reference evidence="3 4" key="1">
    <citation type="journal article" date="2015" name="Nature">
        <title>rRNA introns, odd ribosomes, and small enigmatic genomes across a large radiation of phyla.</title>
        <authorList>
            <person name="Brown C.T."/>
            <person name="Hug L.A."/>
            <person name="Thomas B.C."/>
            <person name="Sharon I."/>
            <person name="Castelle C.J."/>
            <person name="Singh A."/>
            <person name="Wilkins M.J."/>
            <person name="Williams K.H."/>
            <person name="Banfield J.F."/>
        </authorList>
    </citation>
    <scope>NUCLEOTIDE SEQUENCE [LARGE SCALE GENOMIC DNA]</scope>
</reference>
<dbReference type="InterPro" id="IPR020904">
    <property type="entry name" value="Sc_DH/Rdtase_CS"/>
</dbReference>
<dbReference type="Gene3D" id="3.40.50.720">
    <property type="entry name" value="NAD(P)-binding Rossmann-like Domain"/>
    <property type="match status" value="1"/>
</dbReference>
<dbReference type="GO" id="GO:0016020">
    <property type="term" value="C:membrane"/>
    <property type="evidence" value="ECO:0007669"/>
    <property type="project" value="TreeGrafter"/>
</dbReference>
<proteinExistence type="inferred from homology"/>
<gene>
    <name evidence="3" type="ORF">US68_C0024G0002</name>
</gene>
<evidence type="ECO:0000256" key="1">
    <source>
        <dbReference type="ARBA" id="ARBA00006484"/>
    </source>
</evidence>
<evidence type="ECO:0000313" key="3">
    <source>
        <dbReference type="EMBL" id="KKQ48797.1"/>
    </source>
</evidence>
<protein>
    <recommendedName>
        <fullName evidence="5">Short-chain dehydrogenase/reductase SDR</fullName>
    </recommendedName>
</protein>
<dbReference type="GO" id="GO:0016491">
    <property type="term" value="F:oxidoreductase activity"/>
    <property type="evidence" value="ECO:0007669"/>
    <property type="project" value="UniProtKB-KW"/>
</dbReference>
<dbReference type="CDD" id="cd05233">
    <property type="entry name" value="SDR_c"/>
    <property type="match status" value="1"/>
</dbReference>
<dbReference type="Proteomes" id="UP000034231">
    <property type="component" value="Unassembled WGS sequence"/>
</dbReference>
<evidence type="ECO:0000313" key="4">
    <source>
        <dbReference type="Proteomes" id="UP000034231"/>
    </source>
</evidence>
<evidence type="ECO:0008006" key="5">
    <source>
        <dbReference type="Google" id="ProtNLM"/>
    </source>
</evidence>
<dbReference type="InterPro" id="IPR002347">
    <property type="entry name" value="SDR_fam"/>
</dbReference>
<dbReference type="PANTHER" id="PTHR44196:SF1">
    <property type="entry name" value="DEHYDROGENASE_REDUCTASE SDR FAMILY MEMBER 7B"/>
    <property type="match status" value="1"/>
</dbReference>
<keyword evidence="2" id="KW-0560">Oxidoreductase</keyword>
<comment type="similarity">
    <text evidence="1">Belongs to the short-chain dehydrogenases/reductases (SDR) family.</text>
</comment>
<dbReference type="AlphaFoldDB" id="A0A0G0I2K7"/>
<dbReference type="InterPro" id="IPR036291">
    <property type="entry name" value="NAD(P)-bd_dom_sf"/>
</dbReference>
<dbReference type="PANTHER" id="PTHR44196">
    <property type="entry name" value="DEHYDROGENASE/REDUCTASE SDR FAMILY MEMBER 7B"/>
    <property type="match status" value="1"/>
</dbReference>
<dbReference type="SUPFAM" id="SSF51735">
    <property type="entry name" value="NAD(P)-binding Rossmann-fold domains"/>
    <property type="match status" value="1"/>
</dbReference>
<evidence type="ECO:0000256" key="2">
    <source>
        <dbReference type="ARBA" id="ARBA00023002"/>
    </source>
</evidence>
<accession>A0A0G0I2K7</accession>
<dbReference type="EMBL" id="LBTX01000024">
    <property type="protein sequence ID" value="KKQ48797.1"/>
    <property type="molecule type" value="Genomic_DNA"/>
</dbReference>